<dbReference type="InterPro" id="IPR020471">
    <property type="entry name" value="AKR"/>
</dbReference>
<gene>
    <name evidence="2" type="ORF">GBAR_LOCUS21059</name>
</gene>
<accession>A0AA35X4D2</accession>
<dbReference type="SUPFAM" id="SSF51430">
    <property type="entry name" value="NAD(P)-linked oxidoreductase"/>
    <property type="match status" value="1"/>
</dbReference>
<evidence type="ECO:0000259" key="1">
    <source>
        <dbReference type="Pfam" id="PF00248"/>
    </source>
</evidence>
<keyword evidence="3" id="KW-1185">Reference proteome</keyword>
<organism evidence="2 3">
    <name type="scientific">Geodia barretti</name>
    <name type="common">Barrett's horny sponge</name>
    <dbReference type="NCBI Taxonomy" id="519541"/>
    <lineage>
        <taxon>Eukaryota</taxon>
        <taxon>Metazoa</taxon>
        <taxon>Porifera</taxon>
        <taxon>Demospongiae</taxon>
        <taxon>Heteroscleromorpha</taxon>
        <taxon>Tetractinellida</taxon>
        <taxon>Astrophorina</taxon>
        <taxon>Geodiidae</taxon>
        <taxon>Geodia</taxon>
    </lineage>
</organism>
<dbReference type="AlphaFoldDB" id="A0AA35X4D2"/>
<dbReference type="GO" id="GO:0016491">
    <property type="term" value="F:oxidoreductase activity"/>
    <property type="evidence" value="ECO:0007669"/>
    <property type="project" value="InterPro"/>
</dbReference>
<evidence type="ECO:0000313" key="3">
    <source>
        <dbReference type="Proteomes" id="UP001174909"/>
    </source>
</evidence>
<dbReference type="PANTHER" id="PTHR42686:SF1">
    <property type="entry name" value="GH17980P-RELATED"/>
    <property type="match status" value="1"/>
</dbReference>
<evidence type="ECO:0000313" key="2">
    <source>
        <dbReference type="EMBL" id="CAI8037645.1"/>
    </source>
</evidence>
<dbReference type="InterPro" id="IPR023210">
    <property type="entry name" value="NADP_OxRdtase_dom"/>
</dbReference>
<comment type="caution">
    <text evidence="2">The sequence shown here is derived from an EMBL/GenBank/DDBJ whole genome shotgun (WGS) entry which is preliminary data.</text>
</comment>
<sequence length="257" mass="27960">MNPLDKAEIGSTGVMVSRLGVGGAPFGSMSVDVAEQRSIESIAKGLELGISYYDTAPLYGAGRSERYYANGLSGVERDSYVLSTKVGRVLNPVDAAPGADIFRDLPQMDVVFDFSRDGVLRSFEESLKRLELDRVDVLLIHDPDDFHQQVVEEAFPALAELRSQGVIGAIGAGMNFCEPLAQFGREADFDCFLLAGRYTLLDHTGLEDLLPLCEEKGHEHHTGRAVQQRSAGVRSWRGHDLLLPEYASRSAGSGAQD</sequence>
<proteinExistence type="predicted"/>
<feature type="domain" description="NADP-dependent oxidoreductase" evidence="1">
    <location>
        <begin position="18"/>
        <end position="217"/>
    </location>
</feature>
<name>A0AA35X4D2_GEOBA</name>
<dbReference type="EMBL" id="CASHTH010002955">
    <property type="protein sequence ID" value="CAI8037645.1"/>
    <property type="molecule type" value="Genomic_DNA"/>
</dbReference>
<reference evidence="2" key="1">
    <citation type="submission" date="2023-03" db="EMBL/GenBank/DDBJ databases">
        <authorList>
            <person name="Steffen K."/>
            <person name="Cardenas P."/>
        </authorList>
    </citation>
    <scope>NUCLEOTIDE SEQUENCE</scope>
</reference>
<dbReference type="Proteomes" id="UP001174909">
    <property type="component" value="Unassembled WGS sequence"/>
</dbReference>
<dbReference type="InterPro" id="IPR036812">
    <property type="entry name" value="NAD(P)_OxRdtase_dom_sf"/>
</dbReference>
<dbReference type="GO" id="GO:0005829">
    <property type="term" value="C:cytosol"/>
    <property type="evidence" value="ECO:0007669"/>
    <property type="project" value="TreeGrafter"/>
</dbReference>
<dbReference type="Gene3D" id="3.20.20.100">
    <property type="entry name" value="NADP-dependent oxidoreductase domain"/>
    <property type="match status" value="1"/>
</dbReference>
<protein>
    <submittedName>
        <fullName evidence="2">Pyridoxal 4-dehydrogenase</fullName>
    </submittedName>
</protein>
<dbReference type="PANTHER" id="PTHR42686">
    <property type="entry name" value="GH17980P-RELATED"/>
    <property type="match status" value="1"/>
</dbReference>
<dbReference type="Pfam" id="PF00248">
    <property type="entry name" value="Aldo_ket_red"/>
    <property type="match status" value="1"/>
</dbReference>